<dbReference type="Pfam" id="PF00682">
    <property type="entry name" value="HMGL-like"/>
    <property type="match status" value="1"/>
</dbReference>
<keyword evidence="10 12" id="KW-0100">Branched-chain amino acid biosynthesis</keyword>
<dbReference type="SMART" id="SM00917">
    <property type="entry name" value="LeuA_dimer"/>
    <property type="match status" value="1"/>
</dbReference>
<sequence length="567" mass="60781">MGFFIAFGAAHSGAIMTPSDTRSDDCSDANGAAAARVRIFDTTLRDGEQAPGFSMDRRAKLRMAHALEALGVDIIEAGFPQASPDDFAAVAEIARVLRAPTICGLARCQSGDIDTTARALEPARHSRIHLFLSTSPPHREHKLGMSKNQVIDTAVVAIERARGLCDEVEFSAEDALRTEPDYLAEVFSAAVAAGATTLNAPDTVGYTTPGEIAELFAYLRRHVRDADKVIFSTHCHDDLGMAVANSLAAVSAGARQVECTINGIGERAGNASLEEIVMALRVRAPYFGVGTGIDTRKLYPTSRLLTQITGQAVPRNKAVVGENAFAHESGIHQHGMLKHRGTYEIMRPQDVGIAETRLVLGKHSGRHALRQRLQALGHTPDDAALDDLFVRFKALADKKREVHDEDLEALALGQDPDVAGPWRIVHLNTSSHLGGSASASVRLAHDDGHEVGEAAIGDGPVDAVLRAIERATGADLELTQFQVRAVSEGGDAQGQAQLTVRHLKRDWRGNGVSTDIIEATALAALAIVNRIERQGASRLDAPIEECGHGRPLFDLRANGRAQKEITQ</sequence>
<comment type="subunit">
    <text evidence="12">Homodimer.</text>
</comment>
<evidence type="ECO:0000256" key="11">
    <source>
        <dbReference type="ARBA" id="ARBA00037629"/>
    </source>
</evidence>
<evidence type="ECO:0000256" key="5">
    <source>
        <dbReference type="ARBA" id="ARBA00022430"/>
    </source>
</evidence>
<evidence type="ECO:0000256" key="3">
    <source>
        <dbReference type="ARBA" id="ARBA00012973"/>
    </source>
</evidence>
<dbReference type="InterPro" id="IPR005671">
    <property type="entry name" value="LeuA_bact_synth"/>
</dbReference>
<feature type="binding site" evidence="12">
    <location>
        <position position="46"/>
    </location>
    <ligand>
        <name>Mn(2+)</name>
        <dbReference type="ChEBI" id="CHEBI:29035"/>
    </ligand>
</feature>
<evidence type="ECO:0000313" key="14">
    <source>
        <dbReference type="EMBL" id="GAA0713722.1"/>
    </source>
</evidence>
<keyword evidence="12" id="KW-0963">Cytoplasm</keyword>
<comment type="catalytic activity">
    <reaction evidence="12">
        <text>3-methyl-2-oxobutanoate + acetyl-CoA + H2O = (2S)-2-isopropylmalate + CoA + H(+)</text>
        <dbReference type="Rhea" id="RHEA:21524"/>
        <dbReference type="ChEBI" id="CHEBI:1178"/>
        <dbReference type="ChEBI" id="CHEBI:11851"/>
        <dbReference type="ChEBI" id="CHEBI:15377"/>
        <dbReference type="ChEBI" id="CHEBI:15378"/>
        <dbReference type="ChEBI" id="CHEBI:57287"/>
        <dbReference type="ChEBI" id="CHEBI:57288"/>
        <dbReference type="EC" id="2.3.3.13"/>
    </reaction>
</comment>
<dbReference type="Pfam" id="PF08502">
    <property type="entry name" value="LeuA_dimer"/>
    <property type="match status" value="1"/>
</dbReference>
<dbReference type="HAMAP" id="MF_01025">
    <property type="entry name" value="LeuA_type1"/>
    <property type="match status" value="1"/>
</dbReference>
<dbReference type="EMBL" id="BAAAEU010000007">
    <property type="protein sequence ID" value="GAA0713722.1"/>
    <property type="molecule type" value="Genomic_DNA"/>
</dbReference>
<dbReference type="InterPro" id="IPR000891">
    <property type="entry name" value="PYR_CT"/>
</dbReference>
<dbReference type="PANTHER" id="PTHR10277:SF9">
    <property type="entry name" value="2-ISOPROPYLMALATE SYNTHASE 1, CHLOROPLASTIC-RELATED"/>
    <property type="match status" value="1"/>
</dbReference>
<name>A0ABN1IHI1_9GAMM</name>
<comment type="function">
    <text evidence="11 12">Catalyzes the condensation of the acetyl group of acetyl-CoA with 3-methyl-2-oxobutanoate (2-ketoisovalerate) to form 3-carboxy-3-hydroxy-4-methylpentanoate (2-isopropylmalate).</text>
</comment>
<evidence type="ECO:0000313" key="15">
    <source>
        <dbReference type="Proteomes" id="UP001501523"/>
    </source>
</evidence>
<feature type="domain" description="Pyruvate carboxyltransferase" evidence="13">
    <location>
        <begin position="37"/>
        <end position="299"/>
    </location>
</feature>
<dbReference type="InterPro" id="IPR050073">
    <property type="entry name" value="2-IPM_HCS-like"/>
</dbReference>
<reference evidence="14 15" key="1">
    <citation type="journal article" date="2019" name="Int. J. Syst. Evol. Microbiol.">
        <title>The Global Catalogue of Microorganisms (GCM) 10K type strain sequencing project: providing services to taxonomists for standard genome sequencing and annotation.</title>
        <authorList>
            <consortium name="The Broad Institute Genomics Platform"/>
            <consortium name="The Broad Institute Genome Sequencing Center for Infectious Disease"/>
            <person name="Wu L."/>
            <person name="Ma J."/>
        </authorList>
    </citation>
    <scope>NUCLEOTIDE SEQUENCE [LARGE SCALE GENOMIC DNA]</scope>
    <source>
        <strain evidence="14 15">JCM 15421</strain>
    </source>
</reference>
<feature type="binding site" evidence="12">
    <location>
        <position position="234"/>
    </location>
    <ligand>
        <name>Mn(2+)</name>
        <dbReference type="ChEBI" id="CHEBI:29035"/>
    </ligand>
</feature>
<evidence type="ECO:0000256" key="2">
    <source>
        <dbReference type="ARBA" id="ARBA00009396"/>
    </source>
</evidence>
<feature type="binding site" evidence="12">
    <location>
        <position position="236"/>
    </location>
    <ligand>
        <name>Mn(2+)</name>
        <dbReference type="ChEBI" id="CHEBI:29035"/>
    </ligand>
</feature>
<keyword evidence="6 12" id="KW-0028">Amino-acid biosynthesis</keyword>
<feature type="binding site" evidence="12">
    <location>
        <position position="270"/>
    </location>
    <ligand>
        <name>Mn(2+)</name>
        <dbReference type="ChEBI" id="CHEBI:29035"/>
    </ligand>
</feature>
<evidence type="ECO:0000256" key="6">
    <source>
        <dbReference type="ARBA" id="ARBA00022605"/>
    </source>
</evidence>
<evidence type="ECO:0000259" key="13">
    <source>
        <dbReference type="PROSITE" id="PS50991"/>
    </source>
</evidence>
<dbReference type="PROSITE" id="PS50991">
    <property type="entry name" value="PYR_CT"/>
    <property type="match status" value="1"/>
</dbReference>
<comment type="similarity">
    <text evidence="2 12">Belongs to the alpha-IPM synthase/homocitrate synthase family. LeuA type 1 subfamily.</text>
</comment>
<dbReference type="Gene3D" id="3.20.20.70">
    <property type="entry name" value="Aldolase class I"/>
    <property type="match status" value="1"/>
</dbReference>
<protein>
    <recommendedName>
        <fullName evidence="4 12">2-isopropylmalate synthase</fullName>
        <ecNumber evidence="3 12">2.3.3.13</ecNumber>
    </recommendedName>
    <alternativeName>
        <fullName evidence="12">Alpha-IPM synthase</fullName>
    </alternativeName>
    <alternativeName>
        <fullName evidence="12">Alpha-isopropylmalate synthase</fullName>
    </alternativeName>
</protein>
<evidence type="ECO:0000256" key="8">
    <source>
        <dbReference type="ARBA" id="ARBA00022723"/>
    </source>
</evidence>
<dbReference type="Pfam" id="PF22617">
    <property type="entry name" value="HCS_D2"/>
    <property type="match status" value="1"/>
</dbReference>
<evidence type="ECO:0000256" key="4">
    <source>
        <dbReference type="ARBA" id="ARBA00018198"/>
    </source>
</evidence>
<dbReference type="CDD" id="cd07940">
    <property type="entry name" value="DRE_TIM_IPMS"/>
    <property type="match status" value="1"/>
</dbReference>
<dbReference type="InterPro" id="IPR036230">
    <property type="entry name" value="LeuA_allosteric_dom_sf"/>
</dbReference>
<keyword evidence="8 12" id="KW-0479">Metal-binding</keyword>
<comment type="cofactor">
    <cofactor evidence="12">
        <name>Mn(2+)</name>
        <dbReference type="ChEBI" id="CHEBI:29035"/>
    </cofactor>
</comment>
<dbReference type="EC" id="2.3.3.13" evidence="3 12"/>
<evidence type="ECO:0000256" key="9">
    <source>
        <dbReference type="ARBA" id="ARBA00023211"/>
    </source>
</evidence>
<evidence type="ECO:0000256" key="7">
    <source>
        <dbReference type="ARBA" id="ARBA00022679"/>
    </source>
</evidence>
<gene>
    <name evidence="12" type="primary">leuA</name>
    <name evidence="14" type="ORF">GCM10009105_17410</name>
</gene>
<dbReference type="Gene3D" id="3.30.160.270">
    <property type="match status" value="1"/>
</dbReference>
<dbReference type="Proteomes" id="UP001501523">
    <property type="component" value="Unassembled WGS sequence"/>
</dbReference>
<comment type="pathway">
    <text evidence="1 12">Amino-acid biosynthesis; L-leucine biosynthesis; L-leucine from 3-methyl-2-oxobutanoate: step 1/4.</text>
</comment>
<evidence type="ECO:0000256" key="1">
    <source>
        <dbReference type="ARBA" id="ARBA00004689"/>
    </source>
</evidence>
<dbReference type="SUPFAM" id="SSF51569">
    <property type="entry name" value="Aldolase"/>
    <property type="match status" value="1"/>
</dbReference>
<feature type="region of interest" description="Regulatory domain" evidence="12">
    <location>
        <begin position="423"/>
        <end position="567"/>
    </location>
</feature>
<dbReference type="InterPro" id="IPR002034">
    <property type="entry name" value="AIPM/Hcit_synth_CS"/>
</dbReference>
<keyword evidence="9 12" id="KW-0464">Manganese</keyword>
<dbReference type="InterPro" id="IPR013709">
    <property type="entry name" value="2-isopropylmalate_synth_dimer"/>
</dbReference>
<comment type="caution">
    <text evidence="14">The sequence shown here is derived from an EMBL/GenBank/DDBJ whole genome shotgun (WGS) entry which is preliminary data.</text>
</comment>
<keyword evidence="5 12" id="KW-0432">Leucine biosynthesis</keyword>
<dbReference type="NCBIfam" id="NF002086">
    <property type="entry name" value="PRK00915.1-3"/>
    <property type="match status" value="1"/>
</dbReference>
<accession>A0ABN1IHI1</accession>
<dbReference type="InterPro" id="IPR054691">
    <property type="entry name" value="LeuA/HCS_post-cat"/>
</dbReference>
<evidence type="ECO:0000256" key="12">
    <source>
        <dbReference type="HAMAP-Rule" id="MF_01025"/>
    </source>
</evidence>
<evidence type="ECO:0000256" key="10">
    <source>
        <dbReference type="ARBA" id="ARBA00023304"/>
    </source>
</evidence>
<organism evidence="14 15">
    <name type="scientific">Dokdonella soli</name>
    <dbReference type="NCBI Taxonomy" id="529810"/>
    <lineage>
        <taxon>Bacteria</taxon>
        <taxon>Pseudomonadati</taxon>
        <taxon>Pseudomonadota</taxon>
        <taxon>Gammaproteobacteria</taxon>
        <taxon>Lysobacterales</taxon>
        <taxon>Rhodanobacteraceae</taxon>
        <taxon>Dokdonella</taxon>
    </lineage>
</organism>
<keyword evidence="7 12" id="KW-0808">Transferase</keyword>
<dbReference type="InterPro" id="IPR013785">
    <property type="entry name" value="Aldolase_TIM"/>
</dbReference>
<dbReference type="Gene3D" id="1.10.238.260">
    <property type="match status" value="1"/>
</dbReference>
<proteinExistence type="inferred from homology"/>
<dbReference type="NCBIfam" id="TIGR00973">
    <property type="entry name" value="leuA_bact"/>
    <property type="match status" value="1"/>
</dbReference>
<dbReference type="PANTHER" id="PTHR10277">
    <property type="entry name" value="HOMOCITRATE SYNTHASE-RELATED"/>
    <property type="match status" value="1"/>
</dbReference>
<dbReference type="PROSITE" id="PS00815">
    <property type="entry name" value="AIPM_HOMOCIT_SYNTH_1"/>
    <property type="match status" value="1"/>
</dbReference>
<dbReference type="PROSITE" id="PS00816">
    <property type="entry name" value="AIPM_HOMOCIT_SYNTH_2"/>
    <property type="match status" value="1"/>
</dbReference>
<keyword evidence="15" id="KW-1185">Reference proteome</keyword>
<dbReference type="SUPFAM" id="SSF110921">
    <property type="entry name" value="2-isopropylmalate synthase LeuA, allosteric (dimerisation) domain"/>
    <property type="match status" value="1"/>
</dbReference>